<dbReference type="AlphaFoldDB" id="A0A1G6KPD7"/>
<protein>
    <submittedName>
        <fullName evidence="4">Glutaredoxin-like protein, YruB-family</fullName>
    </submittedName>
</protein>
<dbReference type="Gene3D" id="3.40.30.10">
    <property type="entry name" value="Glutaredoxin"/>
    <property type="match status" value="1"/>
</dbReference>
<dbReference type="PANTHER" id="PTHR34386:SF1">
    <property type="entry name" value="GLUTAREDOXIN-LIKE PROTEIN NRDH"/>
    <property type="match status" value="1"/>
</dbReference>
<dbReference type="PROSITE" id="PS00195">
    <property type="entry name" value="GLUTAREDOXIN_1"/>
    <property type="match status" value="1"/>
</dbReference>
<keyword evidence="2" id="KW-0676">Redox-active center</keyword>
<evidence type="ECO:0000313" key="5">
    <source>
        <dbReference type="Proteomes" id="UP000199411"/>
    </source>
</evidence>
<dbReference type="PRINTS" id="PR00160">
    <property type="entry name" value="GLUTAREDOXIN"/>
</dbReference>
<dbReference type="InterPro" id="IPR014025">
    <property type="entry name" value="Glutaredoxin_subgr"/>
</dbReference>
<feature type="domain" description="Glutaredoxin" evidence="3">
    <location>
        <begin position="15"/>
        <end position="72"/>
    </location>
</feature>
<evidence type="ECO:0000256" key="2">
    <source>
        <dbReference type="ARBA" id="ARBA00023284"/>
    </source>
</evidence>
<dbReference type="InterPro" id="IPR011911">
    <property type="entry name" value="GlrX_YruB"/>
</dbReference>
<accession>A0A1G6KPD7</accession>
<sequence length="90" mass="10045">MDSTQKDTIKKQPRVVVFSTPSCPWCTRVKDYLRKNSINFKDVDVSRDRKAAEDMVRMTGQTGVPVVLIGSRAIVGFDKAKIDKLLGLSS</sequence>
<dbReference type="InterPro" id="IPR002109">
    <property type="entry name" value="Glutaredoxin"/>
</dbReference>
<dbReference type="NCBIfam" id="TIGR02196">
    <property type="entry name" value="GlrX_YruB"/>
    <property type="match status" value="1"/>
</dbReference>
<dbReference type="InterPro" id="IPR011767">
    <property type="entry name" value="GLR_AS"/>
</dbReference>
<dbReference type="InterPro" id="IPR036249">
    <property type="entry name" value="Thioredoxin-like_sf"/>
</dbReference>
<dbReference type="RefSeq" id="WP_025391524.1">
    <property type="nucleotide sequence ID" value="NZ_FMYU01000004.1"/>
</dbReference>
<evidence type="ECO:0000256" key="1">
    <source>
        <dbReference type="ARBA" id="ARBA00023157"/>
    </source>
</evidence>
<dbReference type="OrthoDB" id="9814618at2"/>
<dbReference type="GO" id="GO:0009055">
    <property type="term" value="F:electron transfer activity"/>
    <property type="evidence" value="ECO:0007669"/>
    <property type="project" value="TreeGrafter"/>
</dbReference>
<dbReference type="Proteomes" id="UP000199411">
    <property type="component" value="Unassembled WGS sequence"/>
</dbReference>
<dbReference type="InterPro" id="IPR051548">
    <property type="entry name" value="Grx-like_ET"/>
</dbReference>
<keyword evidence="5" id="KW-1185">Reference proteome</keyword>
<reference evidence="5" key="1">
    <citation type="submission" date="2016-10" db="EMBL/GenBank/DDBJ databases">
        <authorList>
            <person name="Varghese N."/>
            <person name="Submissions S."/>
        </authorList>
    </citation>
    <scope>NUCLEOTIDE SEQUENCE [LARGE SCALE GENOMIC DNA]</scope>
    <source>
        <strain evidence="5">DSM 8415</strain>
    </source>
</reference>
<dbReference type="PANTHER" id="PTHR34386">
    <property type="entry name" value="GLUTAREDOXIN"/>
    <property type="match status" value="1"/>
</dbReference>
<dbReference type="EMBL" id="FMYU01000004">
    <property type="protein sequence ID" value="SDC32834.1"/>
    <property type="molecule type" value="Genomic_DNA"/>
</dbReference>
<dbReference type="SUPFAM" id="SSF52833">
    <property type="entry name" value="Thioredoxin-like"/>
    <property type="match status" value="1"/>
</dbReference>
<dbReference type="CDD" id="cd02976">
    <property type="entry name" value="NrdH"/>
    <property type="match status" value="1"/>
</dbReference>
<keyword evidence="1" id="KW-1015">Disulfide bond</keyword>
<organism evidence="4 5">
    <name type="scientific">Desulfurella multipotens</name>
    <dbReference type="NCBI Taxonomy" id="79269"/>
    <lineage>
        <taxon>Bacteria</taxon>
        <taxon>Pseudomonadati</taxon>
        <taxon>Campylobacterota</taxon>
        <taxon>Desulfurellia</taxon>
        <taxon>Desulfurellales</taxon>
        <taxon>Desulfurellaceae</taxon>
        <taxon>Desulfurella</taxon>
    </lineage>
</organism>
<evidence type="ECO:0000259" key="3">
    <source>
        <dbReference type="Pfam" id="PF00462"/>
    </source>
</evidence>
<dbReference type="PROSITE" id="PS51354">
    <property type="entry name" value="GLUTAREDOXIN_2"/>
    <property type="match status" value="1"/>
</dbReference>
<gene>
    <name evidence="4" type="ORF">SAMN05660835_00652</name>
</gene>
<proteinExistence type="predicted"/>
<dbReference type="GO" id="GO:0045454">
    <property type="term" value="P:cell redox homeostasis"/>
    <property type="evidence" value="ECO:0007669"/>
    <property type="project" value="TreeGrafter"/>
</dbReference>
<dbReference type="Pfam" id="PF00462">
    <property type="entry name" value="Glutaredoxin"/>
    <property type="match status" value="1"/>
</dbReference>
<evidence type="ECO:0000313" key="4">
    <source>
        <dbReference type="EMBL" id="SDC32834.1"/>
    </source>
</evidence>
<name>A0A1G6KPD7_9BACT</name>